<dbReference type="EMBL" id="KN846953">
    <property type="protein sequence ID" value="KIV79926.1"/>
    <property type="molecule type" value="Genomic_DNA"/>
</dbReference>
<dbReference type="AlphaFoldDB" id="A0A0D1WXN5"/>
<evidence type="ECO:0000313" key="7">
    <source>
        <dbReference type="Proteomes" id="UP000053599"/>
    </source>
</evidence>
<dbReference type="HOGENOM" id="CLU_009665_19_5_1"/>
<dbReference type="OrthoDB" id="16820at2759"/>
<evidence type="ECO:0000259" key="5">
    <source>
        <dbReference type="Pfam" id="PF01494"/>
    </source>
</evidence>
<dbReference type="InterPro" id="IPR036188">
    <property type="entry name" value="FAD/NAD-bd_sf"/>
</dbReference>
<evidence type="ECO:0000256" key="2">
    <source>
        <dbReference type="ARBA" id="ARBA00022827"/>
    </source>
</evidence>
<dbReference type="PANTHER" id="PTHR46720">
    <property type="entry name" value="HYDROXYLASE, PUTATIVE (AFU_ORTHOLOGUE AFUA_3G01460)-RELATED"/>
    <property type="match status" value="1"/>
</dbReference>
<dbReference type="Pfam" id="PF01494">
    <property type="entry name" value="FAD_binding_3"/>
    <property type="match status" value="1"/>
</dbReference>
<evidence type="ECO:0000313" key="6">
    <source>
        <dbReference type="EMBL" id="KIV79926.1"/>
    </source>
</evidence>
<protein>
    <recommendedName>
        <fullName evidence="5">FAD-binding domain-containing protein</fullName>
    </recommendedName>
</protein>
<evidence type="ECO:0000256" key="1">
    <source>
        <dbReference type="ARBA" id="ARBA00022630"/>
    </source>
</evidence>
<dbReference type="STRING" id="1016849.A0A0D1WXN5"/>
<feature type="chain" id="PRO_5002246058" description="FAD-binding domain-containing protein" evidence="4">
    <location>
        <begin position="19"/>
        <end position="413"/>
    </location>
</feature>
<keyword evidence="3" id="KW-0560">Oxidoreductase</keyword>
<sequence>MADEVAIIGAGLSGLALALALHQQGIKATIYESRPAPLNIGGAVMLSPNALKVLDALGVYEEVRSKGFNFEELELQKVDGELLETYEFGSKEKYGYPGNRIYRFELIDIILSKIKAEGIPVVFGRKYTRVVEETDDHVIWESADGEQHTASWLVGADGIHSTVRKYLYPDLVPRFTHMAGITAAVPTAPVRHLGKPITKPLTIISEGKGAFVVAPQKVDGSEMLIGKQRRIDELDREGWDHFLADRESLIKFMQEDADAFGELALTSTQHIDPNKMNVWPFYVIPELDTWASAKRRVVILGDSAHAIPPSAGQGINQAFEDVYIFALLLAAAKGGNVKVEDALTFWQRYRQDRVNKVLELNKQIDLRRLPKNQLTGLAAEGVAQQKFDMSWLYAPDFKADVDNWVKSVTGPKA</sequence>
<accession>A0A0D1WXN5</accession>
<keyword evidence="2" id="KW-0274">FAD</keyword>
<keyword evidence="1" id="KW-0285">Flavoprotein</keyword>
<evidence type="ECO:0000256" key="4">
    <source>
        <dbReference type="SAM" id="SignalP"/>
    </source>
</evidence>
<dbReference type="InterPro" id="IPR051104">
    <property type="entry name" value="FAD_monoxygenase"/>
</dbReference>
<dbReference type="PRINTS" id="PR00420">
    <property type="entry name" value="RNGMNOXGNASE"/>
</dbReference>
<dbReference type="Proteomes" id="UP000053599">
    <property type="component" value="Unassembled WGS sequence"/>
</dbReference>
<dbReference type="Gene3D" id="3.50.50.60">
    <property type="entry name" value="FAD/NAD(P)-binding domain"/>
    <property type="match status" value="1"/>
</dbReference>
<dbReference type="GO" id="GO:0044550">
    <property type="term" value="P:secondary metabolite biosynthetic process"/>
    <property type="evidence" value="ECO:0007669"/>
    <property type="project" value="TreeGrafter"/>
</dbReference>
<dbReference type="PANTHER" id="PTHR46720:SF1">
    <property type="entry name" value="HYDROXYLASE, PUTATIVE (AFU_ORTHOLOGUE AFUA_8G06050)-RELATED"/>
    <property type="match status" value="1"/>
</dbReference>
<feature type="domain" description="FAD-binding" evidence="5">
    <location>
        <begin position="4"/>
        <end position="358"/>
    </location>
</feature>
<dbReference type="SUPFAM" id="SSF51905">
    <property type="entry name" value="FAD/NAD(P)-binding domain"/>
    <property type="match status" value="1"/>
</dbReference>
<feature type="signal peptide" evidence="4">
    <location>
        <begin position="1"/>
        <end position="18"/>
    </location>
</feature>
<gene>
    <name evidence="6" type="ORF">PV11_07465</name>
</gene>
<proteinExistence type="predicted"/>
<name>A0A0D1WXN5_9EURO</name>
<evidence type="ECO:0000256" key="3">
    <source>
        <dbReference type="ARBA" id="ARBA00023002"/>
    </source>
</evidence>
<dbReference type="GO" id="GO:0016491">
    <property type="term" value="F:oxidoreductase activity"/>
    <property type="evidence" value="ECO:0007669"/>
    <property type="project" value="UniProtKB-KW"/>
</dbReference>
<reference evidence="6 7" key="1">
    <citation type="submission" date="2015-01" db="EMBL/GenBank/DDBJ databases">
        <title>The Genome Sequence of Exophiala sideris CBS121828.</title>
        <authorList>
            <consortium name="The Broad Institute Genomics Platform"/>
            <person name="Cuomo C."/>
            <person name="de Hoog S."/>
            <person name="Gorbushina A."/>
            <person name="Stielow B."/>
            <person name="Teixiera M."/>
            <person name="Abouelleil A."/>
            <person name="Chapman S.B."/>
            <person name="Priest M."/>
            <person name="Young S.K."/>
            <person name="Wortman J."/>
            <person name="Nusbaum C."/>
            <person name="Birren B."/>
        </authorList>
    </citation>
    <scope>NUCLEOTIDE SEQUENCE [LARGE SCALE GENOMIC DNA]</scope>
    <source>
        <strain evidence="6 7">CBS 121828</strain>
    </source>
</reference>
<organism evidence="6 7">
    <name type="scientific">Exophiala sideris</name>
    <dbReference type="NCBI Taxonomy" id="1016849"/>
    <lineage>
        <taxon>Eukaryota</taxon>
        <taxon>Fungi</taxon>
        <taxon>Dikarya</taxon>
        <taxon>Ascomycota</taxon>
        <taxon>Pezizomycotina</taxon>
        <taxon>Eurotiomycetes</taxon>
        <taxon>Chaetothyriomycetidae</taxon>
        <taxon>Chaetothyriales</taxon>
        <taxon>Herpotrichiellaceae</taxon>
        <taxon>Exophiala</taxon>
    </lineage>
</organism>
<dbReference type="FunFam" id="3.50.50.60:FF:000156">
    <property type="entry name" value="Salicylate hydroxylase, putative"/>
    <property type="match status" value="1"/>
</dbReference>
<dbReference type="InterPro" id="IPR002938">
    <property type="entry name" value="FAD-bd"/>
</dbReference>
<keyword evidence="4" id="KW-0732">Signal</keyword>
<dbReference type="GO" id="GO:0071949">
    <property type="term" value="F:FAD binding"/>
    <property type="evidence" value="ECO:0007669"/>
    <property type="project" value="InterPro"/>
</dbReference>